<keyword evidence="2" id="KW-1185">Reference proteome</keyword>
<dbReference type="Proteomes" id="UP000638263">
    <property type="component" value="Unassembled WGS sequence"/>
</dbReference>
<organism evidence="1 2">
    <name type="scientific">Nocardia jinanensis</name>
    <dbReference type="NCBI Taxonomy" id="382504"/>
    <lineage>
        <taxon>Bacteria</taxon>
        <taxon>Bacillati</taxon>
        <taxon>Actinomycetota</taxon>
        <taxon>Actinomycetes</taxon>
        <taxon>Mycobacteriales</taxon>
        <taxon>Nocardiaceae</taxon>
        <taxon>Nocardia</taxon>
    </lineage>
</organism>
<reference evidence="1" key="1">
    <citation type="journal article" date="2014" name="Int. J. Syst. Evol. Microbiol.">
        <title>Complete genome sequence of Corynebacterium casei LMG S-19264T (=DSM 44701T), isolated from a smear-ripened cheese.</title>
        <authorList>
            <consortium name="US DOE Joint Genome Institute (JGI-PGF)"/>
            <person name="Walter F."/>
            <person name="Albersmeier A."/>
            <person name="Kalinowski J."/>
            <person name="Ruckert C."/>
        </authorList>
    </citation>
    <scope>NUCLEOTIDE SEQUENCE</scope>
    <source>
        <strain evidence="1">CGMCC 4.3508</strain>
    </source>
</reference>
<comment type="caution">
    <text evidence="1">The sequence shown here is derived from an EMBL/GenBank/DDBJ whole genome shotgun (WGS) entry which is preliminary data.</text>
</comment>
<gene>
    <name evidence="1" type="ORF">GCM10011588_17690</name>
</gene>
<sequence>MTKKLIAAAAALSAGVIALTGCSSDADVVSKNLSKESDQFKINRRVVFFNGITDKYLLSIEGKCSIKDENSQLEVTCKTGDDEYKKHFLGLSDNVSYFVEQLEDANVSRYHYKVIFKPETILPDVDRP</sequence>
<dbReference type="AlphaFoldDB" id="A0A917VQ82"/>
<evidence type="ECO:0000313" key="2">
    <source>
        <dbReference type="Proteomes" id="UP000638263"/>
    </source>
</evidence>
<reference evidence="1" key="2">
    <citation type="submission" date="2020-09" db="EMBL/GenBank/DDBJ databases">
        <authorList>
            <person name="Sun Q."/>
            <person name="Zhou Y."/>
        </authorList>
    </citation>
    <scope>NUCLEOTIDE SEQUENCE</scope>
    <source>
        <strain evidence="1">CGMCC 4.3508</strain>
    </source>
</reference>
<proteinExistence type="predicted"/>
<accession>A0A917VQ82</accession>
<dbReference type="EMBL" id="BMMH01000002">
    <property type="protein sequence ID" value="GGL03460.1"/>
    <property type="molecule type" value="Genomic_DNA"/>
</dbReference>
<dbReference type="PROSITE" id="PS51257">
    <property type="entry name" value="PROKAR_LIPOPROTEIN"/>
    <property type="match status" value="1"/>
</dbReference>
<name>A0A917VQ82_9NOCA</name>
<dbReference type="InterPro" id="IPR058243">
    <property type="entry name" value="Phage_VG64"/>
</dbReference>
<dbReference type="RefSeq" id="WP_062996344.1">
    <property type="nucleotide sequence ID" value="NZ_BMMH01000002.1"/>
</dbReference>
<dbReference type="Pfam" id="PF25682">
    <property type="entry name" value="Phage_VG64"/>
    <property type="match status" value="1"/>
</dbReference>
<protein>
    <submittedName>
        <fullName evidence="1">Uncharacterized protein</fullName>
    </submittedName>
</protein>
<evidence type="ECO:0000313" key="1">
    <source>
        <dbReference type="EMBL" id="GGL03460.1"/>
    </source>
</evidence>